<dbReference type="AlphaFoldDB" id="A0A6J7TK05"/>
<sequence length="380" mass="39137">MSHQQPGYQQPGYQQSGYPVARRSGGTLVVIGVLLVLIGIVAGGALYVSGKQNYSSKVKNLVTQSGALSGCVTDLTFEKPGMYTLYYVSKGSVRINGANDGCASADVVPVAADPNPPEIALKLTNSDGKTLRLSAPASSTVIRDSGVVAEPYRQVNISVVGDYQLEVASPDTGLPFALGVGPAINKTSSLLALVVGLVGVVFGAGAVLLGLAQGTGTAASPGYGAPYQQSPAQPPSASPPRQAAYPAQPQRPAMAPPVQRPAQPGAQRPTQAPGARPQQVPPTVRQPQQGGAAPTVRQPQQPASVPPPVQRDAQQRPQQPGTGLPPIVSSLDESGSISSPPPTQRMPSSGWERQPAPPPTRPLTSQRPVPPPPDPDEDSD</sequence>
<feature type="compositionally biased region" description="Low complexity" evidence="1">
    <location>
        <begin position="222"/>
        <end position="231"/>
    </location>
</feature>
<organism evidence="5">
    <name type="scientific">freshwater metagenome</name>
    <dbReference type="NCBI Taxonomy" id="449393"/>
    <lineage>
        <taxon>unclassified sequences</taxon>
        <taxon>metagenomes</taxon>
        <taxon>ecological metagenomes</taxon>
    </lineage>
</organism>
<name>A0A6J7TK05_9ZZZZ</name>
<accession>A0A6J7TK05</accession>
<evidence type="ECO:0000313" key="5">
    <source>
        <dbReference type="EMBL" id="CAB5053815.1"/>
    </source>
</evidence>
<proteinExistence type="predicted"/>
<feature type="compositionally biased region" description="Low complexity" evidence="1">
    <location>
        <begin position="276"/>
        <end position="289"/>
    </location>
</feature>
<evidence type="ECO:0000256" key="1">
    <source>
        <dbReference type="SAM" id="MobiDB-lite"/>
    </source>
</evidence>
<evidence type="ECO:0000313" key="4">
    <source>
        <dbReference type="EMBL" id="CAB4740616.1"/>
    </source>
</evidence>
<keyword evidence="2" id="KW-0812">Transmembrane</keyword>
<reference evidence="5" key="1">
    <citation type="submission" date="2020-05" db="EMBL/GenBank/DDBJ databases">
        <authorList>
            <person name="Chiriac C."/>
            <person name="Salcher M."/>
            <person name="Ghai R."/>
            <person name="Kavagutti S V."/>
        </authorList>
    </citation>
    <scope>NUCLEOTIDE SEQUENCE</scope>
</reference>
<protein>
    <submittedName>
        <fullName evidence="5">Unannotated protein</fullName>
    </submittedName>
</protein>
<keyword evidence="2" id="KW-1133">Transmembrane helix</keyword>
<feature type="compositionally biased region" description="Low complexity" evidence="1">
    <location>
        <begin position="239"/>
        <end position="253"/>
    </location>
</feature>
<evidence type="ECO:0000256" key="2">
    <source>
        <dbReference type="SAM" id="Phobius"/>
    </source>
</evidence>
<dbReference type="EMBL" id="CAEZYY010000002">
    <property type="protein sequence ID" value="CAB4740616.1"/>
    <property type="molecule type" value="Genomic_DNA"/>
</dbReference>
<feature type="transmembrane region" description="Helical" evidence="2">
    <location>
        <begin position="190"/>
        <end position="212"/>
    </location>
</feature>
<evidence type="ECO:0000313" key="3">
    <source>
        <dbReference type="EMBL" id="CAB4705020.1"/>
    </source>
</evidence>
<dbReference type="EMBL" id="CAEZXX010000043">
    <property type="protein sequence ID" value="CAB4705020.1"/>
    <property type="molecule type" value="Genomic_DNA"/>
</dbReference>
<dbReference type="EMBL" id="CAFBQP010000006">
    <property type="protein sequence ID" value="CAB5053815.1"/>
    <property type="molecule type" value="Genomic_DNA"/>
</dbReference>
<feature type="transmembrane region" description="Helical" evidence="2">
    <location>
        <begin position="28"/>
        <end position="49"/>
    </location>
</feature>
<feature type="region of interest" description="Disordered" evidence="1">
    <location>
        <begin position="222"/>
        <end position="380"/>
    </location>
</feature>
<keyword evidence="2" id="KW-0472">Membrane</keyword>
<gene>
    <name evidence="3" type="ORF">UFOPK2602_00805</name>
    <name evidence="4" type="ORF">UFOPK2806_00350</name>
    <name evidence="5" type="ORF">UFOPK4306_00261</name>
</gene>